<proteinExistence type="predicted"/>
<accession>A0A562PUU2</accession>
<reference evidence="1 3" key="2">
    <citation type="submission" date="2018-07" db="EMBL/GenBank/DDBJ databases">
        <title>Genomic Encyclopedia of Type Strains, Phase IV (KMG-IV): sequencing the most valuable type-strain genomes for metagenomic binning, comparative biology and taxonomic classification.</title>
        <authorList>
            <person name="Goeker M."/>
        </authorList>
    </citation>
    <scope>NUCLEOTIDE SEQUENCE [LARGE SCALE GENOMIC DNA]</scope>
    <source>
        <strain evidence="1 3">DSM 19728</strain>
    </source>
</reference>
<dbReference type="Proteomes" id="UP000321392">
    <property type="component" value="Unassembled WGS sequence"/>
</dbReference>
<dbReference type="Pfam" id="PF22558">
    <property type="entry name" value="REase-ARP"/>
    <property type="match status" value="1"/>
</dbReference>
<dbReference type="AlphaFoldDB" id="A0A562PUU2"/>
<evidence type="ECO:0000313" key="1">
    <source>
        <dbReference type="EMBL" id="RDI56269.1"/>
    </source>
</evidence>
<protein>
    <submittedName>
        <fullName evidence="2">Uncharacterized protein</fullName>
    </submittedName>
</protein>
<dbReference type="InterPro" id="IPR054333">
    <property type="entry name" value="REase-ARP-assoc"/>
</dbReference>
<dbReference type="EMBL" id="VLKX01000005">
    <property type="protein sequence ID" value="TWI48179.1"/>
    <property type="molecule type" value="Genomic_DNA"/>
</dbReference>
<reference evidence="2" key="3">
    <citation type="submission" date="2019-07" db="EMBL/GenBank/DDBJ databases">
        <authorList>
            <person name="Whitman W."/>
            <person name="Huntemann M."/>
            <person name="Clum A."/>
            <person name="Pillay M."/>
            <person name="Palaniappan K."/>
            <person name="Varghese N."/>
            <person name="Mikhailova N."/>
            <person name="Stamatis D."/>
            <person name="Reddy T."/>
            <person name="Daum C."/>
            <person name="Shapiro N."/>
            <person name="Ivanova N."/>
            <person name="Kyrpides N."/>
            <person name="Woyke T."/>
        </authorList>
    </citation>
    <scope>NUCLEOTIDE SEQUENCE</scope>
    <source>
        <strain evidence="2">CGMCC 1.5380</strain>
    </source>
</reference>
<gene>
    <name evidence="1" type="ORF">DFR66_105138</name>
    <name evidence="2" type="ORF">IQ02_01338</name>
</gene>
<name>A0A562PUU2_9FLAO</name>
<comment type="caution">
    <text evidence="2">The sequence shown here is derived from an EMBL/GenBank/DDBJ whole genome shotgun (WGS) entry which is preliminary data.</text>
</comment>
<organism evidence="2 4">
    <name type="scientific">Flavobacterium glaciei</name>
    <dbReference type="NCBI Taxonomy" id="386300"/>
    <lineage>
        <taxon>Bacteria</taxon>
        <taxon>Pseudomonadati</taxon>
        <taxon>Bacteroidota</taxon>
        <taxon>Flavobacteriia</taxon>
        <taxon>Flavobacteriales</taxon>
        <taxon>Flavobacteriaceae</taxon>
        <taxon>Flavobacterium</taxon>
    </lineage>
</organism>
<evidence type="ECO:0000313" key="3">
    <source>
        <dbReference type="Proteomes" id="UP000254518"/>
    </source>
</evidence>
<dbReference type="Proteomes" id="UP000254518">
    <property type="component" value="Unassembled WGS sequence"/>
</dbReference>
<reference evidence="2 4" key="1">
    <citation type="journal article" date="2015" name="Stand. Genomic Sci.">
        <title>Genomic Encyclopedia of Bacterial and Archaeal Type Strains, Phase III: the genomes of soil and plant-associated and newly described type strains.</title>
        <authorList>
            <person name="Whitman W.B."/>
            <person name="Woyke T."/>
            <person name="Klenk H.P."/>
            <person name="Zhou Y."/>
            <person name="Lilburn T.G."/>
            <person name="Beck B.J."/>
            <person name="De Vos P."/>
            <person name="Vandamme P."/>
            <person name="Eisen J.A."/>
            <person name="Garrity G."/>
            <person name="Hugenholtz P."/>
            <person name="Kyrpides N.C."/>
        </authorList>
    </citation>
    <scope>NUCLEOTIDE SEQUENCE [LARGE SCALE GENOMIC DNA]</scope>
    <source>
        <strain evidence="2 4">CGMCC 1.5380</strain>
    </source>
</reference>
<evidence type="ECO:0000313" key="4">
    <source>
        <dbReference type="Proteomes" id="UP000321392"/>
    </source>
</evidence>
<dbReference type="EMBL" id="QQBA01000005">
    <property type="protein sequence ID" value="RDI56269.1"/>
    <property type="molecule type" value="Genomic_DNA"/>
</dbReference>
<evidence type="ECO:0000313" key="2">
    <source>
        <dbReference type="EMBL" id="TWI48179.1"/>
    </source>
</evidence>
<sequence length="250" mass="29134">MDNSMQLKKRLIANALNFCKNKSLSGIERPSAFLFDKIEMSFFDKTYNNIINNQEYLNRIGKIHPKVPTILEMQSSNSSDAILMNIFAHPDVKDWKPLSDLLSINSNDDIEFGWNPVHENEKWKKTEIDVKIGNSIFEAKLTETDFKSKHLNIVLRYVDVEKIIDLKALTKDEIVSNYQLIRNIVTAKKYGYKFHLLIDESRTDLRNEFDKVKNSILDKSLANSIELITWQQISTCVSDDLKEFLTEKYF</sequence>
<keyword evidence="3" id="KW-1185">Reference proteome</keyword>